<name>A0A9I9D826_CUCME</name>
<dbReference type="InterPro" id="IPR000999">
    <property type="entry name" value="RNase_III_dom"/>
</dbReference>
<dbReference type="SMART" id="SM00358">
    <property type="entry name" value="DSRM"/>
    <property type="match status" value="2"/>
</dbReference>
<dbReference type="PANTHER" id="PTHR14950:SF51">
    <property type="entry name" value="RNASE III DOMAIN-CONTAINING PROTEIN"/>
    <property type="match status" value="1"/>
</dbReference>
<evidence type="ECO:0000259" key="11">
    <source>
        <dbReference type="PROSITE" id="PS50142"/>
    </source>
</evidence>
<sequence>MIPFFLFFSFLFFIYFFWLRNSMTAIERKLSYKFKNKKLLEVALTHSSYPNTASYDRLEFIGDSAIGLAISNYFFSLYPDLDQGRLTLLRAANVSTEKLARVAVLHGLYDYVRRSAADLDDNVREFADAVALEDNSIPYGGLKKAPKVLADIVESVAGAIYVDVEFDLQKLWAIIKDLLKPIYTPEDLEAEPQPVTLLFEVCQKNGKQVVIKNQEKGSWNVARVYVDRTLVASGSSKQKPIARLNAARQALIILSDSMDTKIKTVVTIDGIDGSFEIEGATQKLHDFCSRKKWQNPSYSVEEVLGRPHERRFVCSVKISTYDDTHSIIGDEKSRVKEAKNSAASLMIRNLQERKYLKFIPYSIGQNLA</sequence>
<dbReference type="Gramene" id="MELO3C014193.2.1">
    <property type="protein sequence ID" value="MELO3C014193.2.1"/>
    <property type="gene ID" value="MELO3C014193.2"/>
</dbReference>
<evidence type="ECO:0000256" key="6">
    <source>
        <dbReference type="ARBA" id="ARBA00022801"/>
    </source>
</evidence>
<dbReference type="GO" id="GO:0030422">
    <property type="term" value="P:siRNA processing"/>
    <property type="evidence" value="ECO:0007669"/>
    <property type="project" value="TreeGrafter"/>
</dbReference>
<dbReference type="GO" id="GO:0005737">
    <property type="term" value="C:cytoplasm"/>
    <property type="evidence" value="ECO:0007669"/>
    <property type="project" value="TreeGrafter"/>
</dbReference>
<dbReference type="Gene3D" id="1.10.1520.10">
    <property type="entry name" value="Ribonuclease III domain"/>
    <property type="match status" value="1"/>
</dbReference>
<proteinExistence type="predicted"/>
<dbReference type="GO" id="GO:0046872">
    <property type="term" value="F:metal ion binding"/>
    <property type="evidence" value="ECO:0007669"/>
    <property type="project" value="UniProtKB-KW"/>
</dbReference>
<organism evidence="12">
    <name type="scientific">Cucumis melo</name>
    <name type="common">Muskmelon</name>
    <dbReference type="NCBI Taxonomy" id="3656"/>
    <lineage>
        <taxon>Eukaryota</taxon>
        <taxon>Viridiplantae</taxon>
        <taxon>Streptophyta</taxon>
        <taxon>Embryophyta</taxon>
        <taxon>Tracheophyta</taxon>
        <taxon>Spermatophyta</taxon>
        <taxon>Magnoliopsida</taxon>
        <taxon>eudicotyledons</taxon>
        <taxon>Gunneridae</taxon>
        <taxon>Pentapetalae</taxon>
        <taxon>rosids</taxon>
        <taxon>fabids</taxon>
        <taxon>Cucurbitales</taxon>
        <taxon>Cucurbitaceae</taxon>
        <taxon>Benincaseae</taxon>
        <taxon>Cucumis</taxon>
    </lineage>
</organism>
<dbReference type="FunFam" id="1.10.1520.10:FF:000004">
    <property type="entry name" value="Endoribonuclease dicer-like 1"/>
    <property type="match status" value="1"/>
</dbReference>
<dbReference type="AlphaFoldDB" id="A0A9I9D826"/>
<evidence type="ECO:0000256" key="2">
    <source>
        <dbReference type="ARBA" id="ARBA00001946"/>
    </source>
</evidence>
<dbReference type="Pfam" id="PF00636">
    <property type="entry name" value="Ribonuclease_3"/>
    <property type="match status" value="1"/>
</dbReference>
<evidence type="ECO:0000259" key="10">
    <source>
        <dbReference type="PROSITE" id="PS50137"/>
    </source>
</evidence>
<dbReference type="Gene3D" id="3.30.160.20">
    <property type="match status" value="2"/>
</dbReference>
<dbReference type="InterPro" id="IPR036389">
    <property type="entry name" value="RNase_III_sf"/>
</dbReference>
<keyword evidence="7" id="KW-0460">Magnesium</keyword>
<evidence type="ECO:0000256" key="9">
    <source>
        <dbReference type="PROSITE-ProRule" id="PRU00266"/>
    </source>
</evidence>
<dbReference type="PANTHER" id="PTHR14950">
    <property type="entry name" value="DICER-RELATED"/>
    <property type="match status" value="1"/>
</dbReference>
<dbReference type="PROSITE" id="PS50137">
    <property type="entry name" value="DS_RBD"/>
    <property type="match status" value="1"/>
</dbReference>
<dbReference type="SUPFAM" id="SSF69065">
    <property type="entry name" value="RNase III domain-like"/>
    <property type="match status" value="1"/>
</dbReference>
<keyword evidence="3" id="KW-0540">Nuclease</keyword>
<dbReference type="EnsemblPlants" id="MELO3C014193.2.1">
    <property type="protein sequence ID" value="MELO3C014193.2.1"/>
    <property type="gene ID" value="MELO3C014193.2"/>
</dbReference>
<evidence type="ECO:0000313" key="12">
    <source>
        <dbReference type="EnsemblPlants" id="MELO3C014193.2.1"/>
    </source>
</evidence>
<accession>A0A9I9D826</accession>
<dbReference type="SMART" id="SM00535">
    <property type="entry name" value="RIBOc"/>
    <property type="match status" value="1"/>
</dbReference>
<evidence type="ECO:0000256" key="8">
    <source>
        <dbReference type="ARBA" id="ARBA00022884"/>
    </source>
</evidence>
<protein>
    <submittedName>
        <fullName evidence="12">Uncharacterized protein</fullName>
    </submittedName>
</protein>
<dbReference type="CDD" id="cd00593">
    <property type="entry name" value="RIBOc"/>
    <property type="match status" value="1"/>
</dbReference>
<dbReference type="InterPro" id="IPR014720">
    <property type="entry name" value="dsRBD_dom"/>
</dbReference>
<dbReference type="GO" id="GO:0005634">
    <property type="term" value="C:nucleus"/>
    <property type="evidence" value="ECO:0007669"/>
    <property type="project" value="TreeGrafter"/>
</dbReference>
<keyword evidence="5" id="KW-0255">Endonuclease</keyword>
<evidence type="ECO:0000256" key="5">
    <source>
        <dbReference type="ARBA" id="ARBA00022759"/>
    </source>
</evidence>
<reference evidence="12" key="1">
    <citation type="submission" date="2023-03" db="UniProtKB">
        <authorList>
            <consortium name="EnsemblPlants"/>
        </authorList>
    </citation>
    <scope>IDENTIFICATION</scope>
</reference>
<feature type="domain" description="RNase III" evidence="11">
    <location>
        <begin position="23"/>
        <end position="165"/>
    </location>
</feature>
<dbReference type="GO" id="GO:0004525">
    <property type="term" value="F:ribonuclease III activity"/>
    <property type="evidence" value="ECO:0007669"/>
    <property type="project" value="InterPro"/>
</dbReference>
<comment type="cofactor">
    <cofactor evidence="2">
        <name>Mg(2+)</name>
        <dbReference type="ChEBI" id="CHEBI:18420"/>
    </cofactor>
</comment>
<evidence type="ECO:0000256" key="1">
    <source>
        <dbReference type="ARBA" id="ARBA00001936"/>
    </source>
</evidence>
<dbReference type="Pfam" id="PF00035">
    <property type="entry name" value="dsrm"/>
    <property type="match status" value="1"/>
</dbReference>
<dbReference type="CDD" id="cd00048">
    <property type="entry name" value="DSRM_SF"/>
    <property type="match status" value="1"/>
</dbReference>
<keyword evidence="8 9" id="KW-0694">RNA-binding</keyword>
<keyword evidence="4" id="KW-0479">Metal-binding</keyword>
<evidence type="ECO:0000256" key="7">
    <source>
        <dbReference type="ARBA" id="ARBA00022842"/>
    </source>
</evidence>
<dbReference type="PROSITE" id="PS50142">
    <property type="entry name" value="RNASE_3_2"/>
    <property type="match status" value="1"/>
</dbReference>
<evidence type="ECO:0000256" key="3">
    <source>
        <dbReference type="ARBA" id="ARBA00022722"/>
    </source>
</evidence>
<keyword evidence="6" id="KW-0378">Hydrolase</keyword>
<evidence type="ECO:0000256" key="4">
    <source>
        <dbReference type="ARBA" id="ARBA00022723"/>
    </source>
</evidence>
<dbReference type="GO" id="GO:0003723">
    <property type="term" value="F:RNA binding"/>
    <property type="evidence" value="ECO:0007669"/>
    <property type="project" value="UniProtKB-UniRule"/>
</dbReference>
<comment type="cofactor">
    <cofactor evidence="1">
        <name>Mn(2+)</name>
        <dbReference type="ChEBI" id="CHEBI:29035"/>
    </cofactor>
</comment>
<dbReference type="SUPFAM" id="SSF54768">
    <property type="entry name" value="dsRNA-binding domain-like"/>
    <property type="match status" value="2"/>
</dbReference>
<feature type="domain" description="DRBM" evidence="10">
    <location>
        <begin position="279"/>
        <end position="352"/>
    </location>
</feature>
<dbReference type="Pfam" id="PF14709">
    <property type="entry name" value="DND1_DSRM"/>
    <property type="match status" value="1"/>
</dbReference>